<feature type="transmembrane region" description="Helical" evidence="1">
    <location>
        <begin position="31"/>
        <end position="50"/>
    </location>
</feature>
<dbReference type="Proteomes" id="UP001066276">
    <property type="component" value="Chromosome 10"/>
</dbReference>
<keyword evidence="1" id="KW-0812">Transmembrane</keyword>
<feature type="non-terminal residue" evidence="2">
    <location>
        <position position="1"/>
    </location>
</feature>
<protein>
    <submittedName>
        <fullName evidence="2">Uncharacterized protein</fullName>
    </submittedName>
</protein>
<accession>A0AAV7MC76</accession>
<evidence type="ECO:0000256" key="1">
    <source>
        <dbReference type="SAM" id="Phobius"/>
    </source>
</evidence>
<dbReference type="EMBL" id="JANPWB010000014">
    <property type="protein sequence ID" value="KAJ1100390.1"/>
    <property type="molecule type" value="Genomic_DNA"/>
</dbReference>
<gene>
    <name evidence="2" type="ORF">NDU88_005476</name>
</gene>
<reference evidence="2" key="1">
    <citation type="journal article" date="2022" name="bioRxiv">
        <title>Sequencing and chromosome-scale assembly of the giantPleurodeles waltlgenome.</title>
        <authorList>
            <person name="Brown T."/>
            <person name="Elewa A."/>
            <person name="Iarovenko S."/>
            <person name="Subramanian E."/>
            <person name="Araus A.J."/>
            <person name="Petzold A."/>
            <person name="Susuki M."/>
            <person name="Suzuki K.-i.T."/>
            <person name="Hayashi T."/>
            <person name="Toyoda A."/>
            <person name="Oliveira C."/>
            <person name="Osipova E."/>
            <person name="Leigh N.D."/>
            <person name="Simon A."/>
            <person name="Yun M.H."/>
        </authorList>
    </citation>
    <scope>NUCLEOTIDE SEQUENCE</scope>
    <source>
        <strain evidence="2">20211129_DDA</strain>
        <tissue evidence="2">Liver</tissue>
    </source>
</reference>
<keyword evidence="1" id="KW-1133">Transmembrane helix</keyword>
<keyword evidence="1" id="KW-0472">Membrane</keyword>
<comment type="caution">
    <text evidence="2">The sequence shown here is derived from an EMBL/GenBank/DDBJ whole genome shotgun (WGS) entry which is preliminary data.</text>
</comment>
<name>A0AAV7MC76_PLEWA</name>
<evidence type="ECO:0000313" key="2">
    <source>
        <dbReference type="EMBL" id="KAJ1100390.1"/>
    </source>
</evidence>
<evidence type="ECO:0000313" key="3">
    <source>
        <dbReference type="Proteomes" id="UP001066276"/>
    </source>
</evidence>
<organism evidence="2 3">
    <name type="scientific">Pleurodeles waltl</name>
    <name type="common">Iberian ribbed newt</name>
    <dbReference type="NCBI Taxonomy" id="8319"/>
    <lineage>
        <taxon>Eukaryota</taxon>
        <taxon>Metazoa</taxon>
        <taxon>Chordata</taxon>
        <taxon>Craniata</taxon>
        <taxon>Vertebrata</taxon>
        <taxon>Euteleostomi</taxon>
        <taxon>Amphibia</taxon>
        <taxon>Batrachia</taxon>
        <taxon>Caudata</taxon>
        <taxon>Salamandroidea</taxon>
        <taxon>Salamandridae</taxon>
        <taxon>Pleurodelinae</taxon>
        <taxon>Pleurodeles</taxon>
    </lineage>
</organism>
<feature type="non-terminal residue" evidence="2">
    <location>
        <position position="55"/>
    </location>
</feature>
<proteinExistence type="predicted"/>
<dbReference type="AlphaFoldDB" id="A0AAV7MC76"/>
<sequence>SSLNSLQTNIGASCRAEEDIFPNTTVRRSKLLLYLLWLLAVLAVVDLQFAQLHVL</sequence>
<keyword evidence="3" id="KW-1185">Reference proteome</keyword>